<evidence type="ECO:0000256" key="3">
    <source>
        <dbReference type="SAM" id="MobiDB-lite"/>
    </source>
</evidence>
<dbReference type="SUPFAM" id="SSF140931">
    <property type="entry name" value="Fic-like"/>
    <property type="match status" value="1"/>
</dbReference>
<accession>E2SCK0</accession>
<feature type="active site" evidence="1">
    <location>
        <position position="227"/>
    </location>
</feature>
<dbReference type="PROSITE" id="PS51459">
    <property type="entry name" value="FIDO"/>
    <property type="match status" value="1"/>
</dbReference>
<dbReference type="Pfam" id="PF02661">
    <property type="entry name" value="Fic"/>
    <property type="match status" value="1"/>
</dbReference>
<dbReference type="OrthoDB" id="9813719at2"/>
<dbReference type="STRING" id="585531.HMPREF0063_12162"/>
<evidence type="ECO:0000313" key="5">
    <source>
        <dbReference type="EMBL" id="EFQ82953.1"/>
    </source>
</evidence>
<dbReference type="eggNOG" id="COG3177">
    <property type="taxonomic scope" value="Bacteria"/>
</dbReference>
<gene>
    <name evidence="5" type="ORF">HMPREF0063_12162</name>
</gene>
<dbReference type="Proteomes" id="UP000003111">
    <property type="component" value="Unassembled WGS sequence"/>
</dbReference>
<evidence type="ECO:0000256" key="2">
    <source>
        <dbReference type="PIRSR" id="PIRSR640198-2"/>
    </source>
</evidence>
<keyword evidence="2" id="KW-0067">ATP-binding</keyword>
<dbReference type="EMBL" id="ACLF03000006">
    <property type="protein sequence ID" value="EFQ82953.1"/>
    <property type="molecule type" value="Genomic_DNA"/>
</dbReference>
<organism evidence="5 6">
    <name type="scientific">Aeromicrobium marinum DSM 15272</name>
    <dbReference type="NCBI Taxonomy" id="585531"/>
    <lineage>
        <taxon>Bacteria</taxon>
        <taxon>Bacillati</taxon>
        <taxon>Actinomycetota</taxon>
        <taxon>Actinomycetes</taxon>
        <taxon>Propionibacteriales</taxon>
        <taxon>Nocardioidaceae</taxon>
        <taxon>Aeromicrobium</taxon>
    </lineage>
</organism>
<dbReference type="Gene3D" id="1.10.3290.10">
    <property type="entry name" value="Fido-like domain"/>
    <property type="match status" value="1"/>
</dbReference>
<feature type="domain" description="Fido" evidence="4">
    <location>
        <begin position="141"/>
        <end position="290"/>
    </location>
</feature>
<dbReference type="RefSeq" id="WP_007077254.1">
    <property type="nucleotide sequence ID" value="NZ_CM001024.1"/>
</dbReference>
<feature type="region of interest" description="Disordered" evidence="3">
    <location>
        <begin position="1"/>
        <end position="30"/>
    </location>
</feature>
<evidence type="ECO:0000259" key="4">
    <source>
        <dbReference type="PROSITE" id="PS51459"/>
    </source>
</evidence>
<feature type="binding site" evidence="2">
    <location>
        <begin position="231"/>
        <end position="238"/>
    </location>
    <ligand>
        <name>ATP</name>
        <dbReference type="ChEBI" id="CHEBI:30616"/>
    </ligand>
</feature>
<dbReference type="PANTHER" id="PTHR13504:SF38">
    <property type="entry name" value="FIDO DOMAIN-CONTAINING PROTEIN"/>
    <property type="match status" value="1"/>
</dbReference>
<dbReference type="InterPro" id="IPR036597">
    <property type="entry name" value="Fido-like_dom_sf"/>
</dbReference>
<reference evidence="5" key="1">
    <citation type="submission" date="2010-08" db="EMBL/GenBank/DDBJ databases">
        <authorList>
            <person name="Muzny D."/>
            <person name="Qin X."/>
            <person name="Buhay C."/>
            <person name="Dugan-Rocha S."/>
            <person name="Ding Y."/>
            <person name="Chen G."/>
            <person name="Hawes A."/>
            <person name="Holder M."/>
            <person name="Jhangiani S."/>
            <person name="Johnson A."/>
            <person name="Khan Z."/>
            <person name="Li Z."/>
            <person name="Liu W."/>
            <person name="Liu X."/>
            <person name="Perez L."/>
            <person name="Shen H."/>
            <person name="Wang Q."/>
            <person name="Watt J."/>
            <person name="Xi L."/>
            <person name="Xin Y."/>
            <person name="Zhou J."/>
            <person name="Deng J."/>
            <person name="Jiang H."/>
            <person name="Liu Y."/>
            <person name="Qu J."/>
            <person name="Song X.-Z."/>
            <person name="Zhang L."/>
            <person name="Villasana D."/>
            <person name="Johnson A."/>
            <person name="Liu J."/>
            <person name="Liyanage D."/>
            <person name="Lorensuhewa L."/>
            <person name="Robinson T."/>
            <person name="Song A."/>
            <person name="Song B.-B."/>
            <person name="Dinh H."/>
            <person name="Thornton R."/>
            <person name="Coyle M."/>
            <person name="Francisco L."/>
            <person name="Jackson L."/>
            <person name="Javaid M."/>
            <person name="Korchina V."/>
            <person name="Kovar C."/>
            <person name="Mata R."/>
            <person name="Mathew T."/>
            <person name="Ngo R."/>
            <person name="Nguyen L."/>
            <person name="Nguyen N."/>
            <person name="Okwuonu G."/>
            <person name="Ongeri F."/>
            <person name="Pham C."/>
            <person name="Simmons D."/>
            <person name="Wilczek-Boney K."/>
            <person name="Hale W."/>
            <person name="Jakkamsetti A."/>
            <person name="Pham P."/>
            <person name="Ruth R."/>
            <person name="San Lucas F."/>
            <person name="Warren J."/>
            <person name="Zhang J."/>
            <person name="Zhao Z."/>
            <person name="Zhou C."/>
            <person name="Zhu D."/>
            <person name="Lee S."/>
            <person name="Bess C."/>
            <person name="Blankenburg K."/>
            <person name="Forbes L."/>
            <person name="Fu Q."/>
            <person name="Gubbala S."/>
            <person name="Hirani K."/>
            <person name="Jayaseelan J.C."/>
            <person name="Lara F."/>
            <person name="Munidasa M."/>
            <person name="Palculict T."/>
            <person name="Patil S."/>
            <person name="Pu L.-L."/>
            <person name="Saada N."/>
            <person name="Tang L."/>
            <person name="Weissenberger G."/>
            <person name="Zhu Y."/>
            <person name="Hemphill L."/>
            <person name="Shang Y."/>
            <person name="Youmans B."/>
            <person name="Ayvaz T."/>
            <person name="Ross M."/>
            <person name="Santibanez J."/>
            <person name="Aqrawi P."/>
            <person name="Gross S."/>
            <person name="Joshi V."/>
            <person name="Fowler G."/>
            <person name="Nazareth L."/>
            <person name="Reid J."/>
            <person name="Worley K."/>
            <person name="Petrosino J."/>
            <person name="Highlander S."/>
            <person name="Gibbs R."/>
        </authorList>
    </citation>
    <scope>NUCLEOTIDE SEQUENCE [LARGE SCALE GENOMIC DNA]</scope>
    <source>
        <strain evidence="5">DSM 15272</strain>
    </source>
</reference>
<comment type="caution">
    <text evidence="5">The sequence shown here is derived from an EMBL/GenBank/DDBJ whole genome shotgun (WGS) entry which is preliminary data.</text>
</comment>
<proteinExistence type="predicted"/>
<dbReference type="GO" id="GO:0005524">
    <property type="term" value="F:ATP binding"/>
    <property type="evidence" value="ECO:0007669"/>
    <property type="project" value="UniProtKB-KW"/>
</dbReference>
<feature type="compositionally biased region" description="Basic and acidic residues" evidence="3">
    <location>
        <begin position="20"/>
        <end position="30"/>
    </location>
</feature>
<dbReference type="HOGENOM" id="CLU_047250_1_0_11"/>
<protein>
    <submittedName>
        <fullName evidence="5">Fic family protein</fullName>
    </submittedName>
</protein>
<dbReference type="AlphaFoldDB" id="E2SCK0"/>
<dbReference type="InterPro" id="IPR003812">
    <property type="entry name" value="Fido"/>
</dbReference>
<dbReference type="InterPro" id="IPR040198">
    <property type="entry name" value="Fido_containing"/>
</dbReference>
<keyword evidence="2" id="KW-0547">Nucleotide-binding</keyword>
<keyword evidence="6" id="KW-1185">Reference proteome</keyword>
<sequence>MNHQPEVDWAPHTPQRRAWRQTEPRGPKADRELREIVVQLPPRIADLHYDTDRSLRTMMDNALGGLAALDHTHGARLGALNQLLLRTESVASSKIENIEASLADYGRALYGARANASAVSMASATDALVGIIDDAGTTGQLRKEAMLTAHHSLFRRHPDFSDIAGTVRTKQNWIGGSDYTPRNALYVPPPPATVDAYLDDLFAFANRDDLPILAQAAIMHAQFESIHPFVDGNGRIGRTLIHAVLRRRKATRHLTVPIASGLVAHRERYFDALNDYRAGYARTLIAMLTSATVVASHESRRSATNLHEIRQEWDEVLGGVRPGSPVARVLAVLPSEPIVTAEHLATRVDVSSRAINGVVAELAEAGVLEPMGKRRRDRIWGAVAILDELRDLSSRIEAVSRMKGGPG</sequence>
<dbReference type="PANTHER" id="PTHR13504">
    <property type="entry name" value="FIDO DOMAIN-CONTAINING PROTEIN DDB_G0283145"/>
    <property type="match status" value="1"/>
</dbReference>
<name>E2SCK0_9ACTN</name>
<evidence type="ECO:0000313" key="6">
    <source>
        <dbReference type="Proteomes" id="UP000003111"/>
    </source>
</evidence>
<evidence type="ECO:0000256" key="1">
    <source>
        <dbReference type="PIRSR" id="PIRSR640198-1"/>
    </source>
</evidence>